<dbReference type="SUPFAM" id="SSF81624">
    <property type="entry name" value="N-terminal domain of MutM-like DNA repair proteins"/>
    <property type="match status" value="1"/>
</dbReference>
<keyword evidence="4" id="KW-0479">Metal-binding</keyword>
<dbReference type="PROSITE" id="PS51068">
    <property type="entry name" value="FPG_CAT"/>
    <property type="match status" value="1"/>
</dbReference>
<dbReference type="EMBL" id="BMZS01000004">
    <property type="protein sequence ID" value="GHD48811.1"/>
    <property type="molecule type" value="Genomic_DNA"/>
</dbReference>
<dbReference type="Gene3D" id="1.10.8.50">
    <property type="match status" value="1"/>
</dbReference>
<evidence type="ECO:0000256" key="6">
    <source>
        <dbReference type="ARBA" id="ARBA00022771"/>
    </source>
</evidence>
<dbReference type="InterPro" id="IPR015886">
    <property type="entry name" value="H2TH_FPG"/>
</dbReference>
<dbReference type="PANTHER" id="PTHR22993:SF9">
    <property type="entry name" value="FORMAMIDOPYRIMIDINE-DNA GLYCOSYLASE"/>
    <property type="match status" value="1"/>
</dbReference>
<dbReference type="Gene3D" id="3.20.190.10">
    <property type="entry name" value="MutM-like, N-terminal"/>
    <property type="match status" value="1"/>
</dbReference>
<evidence type="ECO:0000313" key="18">
    <source>
        <dbReference type="Proteomes" id="UP000630353"/>
    </source>
</evidence>
<keyword evidence="5" id="KW-0227">DNA damage</keyword>
<evidence type="ECO:0000256" key="1">
    <source>
        <dbReference type="ARBA" id="ARBA00001668"/>
    </source>
</evidence>
<dbReference type="Pfam" id="PF01149">
    <property type="entry name" value="Fapy_DNA_glyco"/>
    <property type="match status" value="1"/>
</dbReference>
<sequence>MPELPDIAIYLEALERRILGAELTGLRIASPFLVRSVDPPIRTAAGHRVESLRRLGKRIVIGLDGDLFLVLHLMIAGRLQWAAAGAPLPGRKGLAAFDFAGGPSGGGTLLLTEMGSKKRASLHLVRGAAALAEHDPGGVEPLEASRDGFAAALTAGNHTLKRALTDPRLFAGIGNAYSDEILHAAGLSPIAMTSRLDEAEIDRLYEATRATLLAWIERGRREVGDGWPTRVTAFRPAMAAHGRYGKPCPVCGTPIQRIVHADNETNYCPRCQTGGRLLADRALSGLLKKDWPKTIDELENRRKNP</sequence>
<keyword evidence="10" id="KW-0234">DNA repair</keyword>
<evidence type="ECO:0000256" key="7">
    <source>
        <dbReference type="ARBA" id="ARBA00022801"/>
    </source>
</evidence>
<evidence type="ECO:0000259" key="15">
    <source>
        <dbReference type="PROSITE" id="PS51066"/>
    </source>
</evidence>
<comment type="caution">
    <text evidence="17">The sequence shown here is derived from an EMBL/GenBank/DDBJ whole genome shotgun (WGS) entry which is preliminary data.</text>
</comment>
<keyword evidence="13" id="KW-0326">Glycosidase</keyword>
<dbReference type="GO" id="GO:0034039">
    <property type="term" value="F:8-oxo-7,8-dihydroguanine DNA N-glycosylase activity"/>
    <property type="evidence" value="ECO:0007669"/>
    <property type="project" value="TreeGrafter"/>
</dbReference>
<reference evidence="17" key="1">
    <citation type="journal article" date="2014" name="Int. J. Syst. Evol. Microbiol.">
        <title>Complete genome sequence of Corynebacterium casei LMG S-19264T (=DSM 44701T), isolated from a smear-ripened cheese.</title>
        <authorList>
            <consortium name="US DOE Joint Genome Institute (JGI-PGF)"/>
            <person name="Walter F."/>
            <person name="Albersmeier A."/>
            <person name="Kalinowski J."/>
            <person name="Ruckert C."/>
        </authorList>
    </citation>
    <scope>NUCLEOTIDE SEQUENCE</scope>
    <source>
        <strain evidence="17">KCTC 42651</strain>
    </source>
</reference>
<evidence type="ECO:0000256" key="8">
    <source>
        <dbReference type="ARBA" id="ARBA00022833"/>
    </source>
</evidence>
<gene>
    <name evidence="17" type="ORF">GCM10017083_20310</name>
</gene>
<reference evidence="17" key="2">
    <citation type="submission" date="2020-09" db="EMBL/GenBank/DDBJ databases">
        <authorList>
            <person name="Sun Q."/>
            <person name="Kim S."/>
        </authorList>
    </citation>
    <scope>NUCLEOTIDE SEQUENCE</scope>
    <source>
        <strain evidence="17">KCTC 42651</strain>
    </source>
</reference>
<keyword evidence="8" id="KW-0862">Zinc</keyword>
<evidence type="ECO:0000259" key="16">
    <source>
        <dbReference type="PROSITE" id="PS51068"/>
    </source>
</evidence>
<dbReference type="RefSeq" id="WP_189988992.1">
    <property type="nucleotide sequence ID" value="NZ_BMZS01000004.1"/>
</dbReference>
<dbReference type="AlphaFoldDB" id="A0A918XRJ7"/>
<evidence type="ECO:0000256" key="4">
    <source>
        <dbReference type="ARBA" id="ARBA00022723"/>
    </source>
</evidence>
<name>A0A918XRJ7_9PROT</name>
<evidence type="ECO:0000313" key="17">
    <source>
        <dbReference type="EMBL" id="GHD48811.1"/>
    </source>
</evidence>
<dbReference type="SUPFAM" id="SSF57716">
    <property type="entry name" value="Glucocorticoid receptor-like (DNA-binding domain)"/>
    <property type="match status" value="1"/>
</dbReference>
<evidence type="ECO:0000256" key="11">
    <source>
        <dbReference type="ARBA" id="ARBA00023239"/>
    </source>
</evidence>
<evidence type="ECO:0000256" key="13">
    <source>
        <dbReference type="ARBA" id="ARBA00023295"/>
    </source>
</evidence>
<dbReference type="GO" id="GO:0006284">
    <property type="term" value="P:base-excision repair"/>
    <property type="evidence" value="ECO:0007669"/>
    <property type="project" value="InterPro"/>
</dbReference>
<evidence type="ECO:0000256" key="12">
    <source>
        <dbReference type="ARBA" id="ARBA00023268"/>
    </source>
</evidence>
<dbReference type="SMART" id="SM01232">
    <property type="entry name" value="H2TH"/>
    <property type="match status" value="1"/>
</dbReference>
<evidence type="ECO:0000256" key="3">
    <source>
        <dbReference type="ARBA" id="ARBA00009409"/>
    </source>
</evidence>
<evidence type="ECO:0000256" key="5">
    <source>
        <dbReference type="ARBA" id="ARBA00022763"/>
    </source>
</evidence>
<dbReference type="GO" id="GO:0003906">
    <property type="term" value="F:DNA-(apurinic or apyrimidinic site) endonuclease activity"/>
    <property type="evidence" value="ECO:0007669"/>
    <property type="project" value="InterPro"/>
</dbReference>
<dbReference type="GO" id="GO:0003684">
    <property type="term" value="F:damaged DNA binding"/>
    <property type="evidence" value="ECO:0007669"/>
    <property type="project" value="InterPro"/>
</dbReference>
<evidence type="ECO:0000256" key="10">
    <source>
        <dbReference type="ARBA" id="ARBA00023204"/>
    </source>
</evidence>
<keyword evidence="11" id="KW-0456">Lyase</keyword>
<comment type="cofactor">
    <cofactor evidence="2">
        <name>Zn(2+)</name>
        <dbReference type="ChEBI" id="CHEBI:29105"/>
    </cofactor>
</comment>
<evidence type="ECO:0000256" key="2">
    <source>
        <dbReference type="ARBA" id="ARBA00001947"/>
    </source>
</evidence>
<evidence type="ECO:0000256" key="9">
    <source>
        <dbReference type="ARBA" id="ARBA00023125"/>
    </source>
</evidence>
<feature type="domain" description="Formamidopyrimidine-DNA glycosylase catalytic" evidence="16">
    <location>
        <begin position="2"/>
        <end position="171"/>
    </location>
</feature>
<keyword evidence="18" id="KW-1185">Reference proteome</keyword>
<dbReference type="SUPFAM" id="SSF46946">
    <property type="entry name" value="S13-like H2TH domain"/>
    <property type="match status" value="1"/>
</dbReference>
<dbReference type="PROSITE" id="PS51066">
    <property type="entry name" value="ZF_FPG_2"/>
    <property type="match status" value="1"/>
</dbReference>
<dbReference type="GO" id="GO:0016829">
    <property type="term" value="F:lyase activity"/>
    <property type="evidence" value="ECO:0007669"/>
    <property type="project" value="UniProtKB-KW"/>
</dbReference>
<keyword evidence="7" id="KW-0378">Hydrolase</keyword>
<keyword evidence="6 14" id="KW-0863">Zinc-finger</keyword>
<dbReference type="InterPro" id="IPR000214">
    <property type="entry name" value="Znf_DNA_glyclase/AP_lyase"/>
</dbReference>
<keyword evidence="12" id="KW-0511">Multifunctional enzyme</keyword>
<protein>
    <submittedName>
        <fullName evidence="17">Formamidopyrimidine-DNA glycosylase</fullName>
    </submittedName>
</protein>
<dbReference type="InterPro" id="IPR010663">
    <property type="entry name" value="Znf_FPG/IleRS"/>
</dbReference>
<evidence type="ECO:0000256" key="14">
    <source>
        <dbReference type="PROSITE-ProRule" id="PRU00391"/>
    </source>
</evidence>
<comment type="catalytic activity">
    <reaction evidence="1">
        <text>Hydrolysis of DNA containing ring-opened 7-methylguanine residues, releasing 2,6-diamino-4-hydroxy-5-(N-methyl)formamidopyrimidine.</text>
        <dbReference type="EC" id="3.2.2.23"/>
    </reaction>
</comment>
<dbReference type="Pfam" id="PF06831">
    <property type="entry name" value="H2TH"/>
    <property type="match status" value="1"/>
</dbReference>
<accession>A0A918XRJ7</accession>
<organism evidence="17 18">
    <name type="scientific">Thalassobaculum fulvum</name>
    <dbReference type="NCBI Taxonomy" id="1633335"/>
    <lineage>
        <taxon>Bacteria</taxon>
        <taxon>Pseudomonadati</taxon>
        <taxon>Pseudomonadota</taxon>
        <taxon>Alphaproteobacteria</taxon>
        <taxon>Rhodospirillales</taxon>
        <taxon>Thalassobaculaceae</taxon>
        <taxon>Thalassobaculum</taxon>
    </lineage>
</organism>
<dbReference type="InterPro" id="IPR010979">
    <property type="entry name" value="Ribosomal_uS13-like_H2TH"/>
</dbReference>
<dbReference type="InterPro" id="IPR012319">
    <property type="entry name" value="FPG_cat"/>
</dbReference>
<proteinExistence type="inferred from homology"/>
<feature type="domain" description="FPG-type" evidence="15">
    <location>
        <begin position="239"/>
        <end position="273"/>
    </location>
</feature>
<dbReference type="Proteomes" id="UP000630353">
    <property type="component" value="Unassembled WGS sequence"/>
</dbReference>
<dbReference type="CDD" id="cd08973">
    <property type="entry name" value="BaFpgNei_N_1"/>
    <property type="match status" value="1"/>
</dbReference>
<dbReference type="GO" id="GO:0008270">
    <property type="term" value="F:zinc ion binding"/>
    <property type="evidence" value="ECO:0007669"/>
    <property type="project" value="UniProtKB-KW"/>
</dbReference>
<dbReference type="InterPro" id="IPR035937">
    <property type="entry name" value="FPG_N"/>
</dbReference>
<dbReference type="SMART" id="SM00898">
    <property type="entry name" value="Fapy_DNA_glyco"/>
    <property type="match status" value="1"/>
</dbReference>
<comment type="similarity">
    <text evidence="3">Belongs to the FPG family.</text>
</comment>
<keyword evidence="9" id="KW-0238">DNA-binding</keyword>
<dbReference type="Pfam" id="PF06827">
    <property type="entry name" value="zf-FPG_IleRS"/>
    <property type="match status" value="1"/>
</dbReference>
<dbReference type="PANTHER" id="PTHR22993">
    <property type="entry name" value="FORMAMIDOPYRIMIDINE-DNA GLYCOSYLASE"/>
    <property type="match status" value="1"/>
</dbReference>